<evidence type="ECO:0000256" key="4">
    <source>
        <dbReference type="RuleBase" id="RU003719"/>
    </source>
</evidence>
<dbReference type="InterPro" id="IPR029753">
    <property type="entry name" value="D-isomer_DH_CS"/>
</dbReference>
<dbReference type="SUPFAM" id="SSF52283">
    <property type="entry name" value="Formate/glycerate dehydrogenase catalytic domain-like"/>
    <property type="match status" value="1"/>
</dbReference>
<organism evidence="7 8">
    <name type="scientific">Bordetella genomosp. 9</name>
    <dbReference type="NCBI Taxonomy" id="1416803"/>
    <lineage>
        <taxon>Bacteria</taxon>
        <taxon>Pseudomonadati</taxon>
        <taxon>Pseudomonadota</taxon>
        <taxon>Betaproteobacteria</taxon>
        <taxon>Burkholderiales</taxon>
        <taxon>Alcaligenaceae</taxon>
        <taxon>Bordetella</taxon>
    </lineage>
</organism>
<dbReference type="Gene3D" id="3.40.50.720">
    <property type="entry name" value="NAD(P)-binding Rossmann-like Domain"/>
    <property type="match status" value="2"/>
</dbReference>
<dbReference type="CDD" id="cd05301">
    <property type="entry name" value="GDH"/>
    <property type="match status" value="1"/>
</dbReference>
<dbReference type="PANTHER" id="PTHR10996">
    <property type="entry name" value="2-HYDROXYACID DEHYDROGENASE-RELATED"/>
    <property type="match status" value="1"/>
</dbReference>
<dbReference type="Proteomes" id="UP000194139">
    <property type="component" value="Chromosome"/>
</dbReference>
<dbReference type="EMBL" id="CP021109">
    <property type="protein sequence ID" value="ARP85692.1"/>
    <property type="molecule type" value="Genomic_DNA"/>
</dbReference>
<evidence type="ECO:0000313" key="8">
    <source>
        <dbReference type="Proteomes" id="UP000194139"/>
    </source>
</evidence>
<dbReference type="FunFam" id="3.40.50.720:FF:000203">
    <property type="entry name" value="D-3-phosphoglycerate dehydrogenase (SerA)"/>
    <property type="match status" value="1"/>
</dbReference>
<dbReference type="InterPro" id="IPR036291">
    <property type="entry name" value="NAD(P)-bd_dom_sf"/>
</dbReference>
<dbReference type="PANTHER" id="PTHR10996:SF283">
    <property type="entry name" value="GLYOXYLATE_HYDROXYPYRUVATE REDUCTASE B"/>
    <property type="match status" value="1"/>
</dbReference>
<accession>A0A1W6YX44</accession>
<evidence type="ECO:0000259" key="5">
    <source>
        <dbReference type="Pfam" id="PF00389"/>
    </source>
</evidence>
<dbReference type="Pfam" id="PF02826">
    <property type="entry name" value="2-Hacid_dh_C"/>
    <property type="match status" value="1"/>
</dbReference>
<dbReference type="SUPFAM" id="SSF51735">
    <property type="entry name" value="NAD(P)-binding Rossmann-fold domains"/>
    <property type="match status" value="1"/>
</dbReference>
<dbReference type="InterPro" id="IPR006139">
    <property type="entry name" value="D-isomer_2_OHA_DH_cat_dom"/>
</dbReference>
<dbReference type="InterPro" id="IPR006140">
    <property type="entry name" value="D-isomer_DH_NAD-bd"/>
</dbReference>
<dbReference type="GO" id="GO:0016618">
    <property type="term" value="F:hydroxypyruvate reductase [NAD(P)H] activity"/>
    <property type="evidence" value="ECO:0007669"/>
    <property type="project" value="TreeGrafter"/>
</dbReference>
<evidence type="ECO:0000256" key="3">
    <source>
        <dbReference type="ARBA" id="ARBA00023027"/>
    </source>
</evidence>
<dbReference type="GO" id="GO:0030267">
    <property type="term" value="F:glyoxylate reductase (NADPH) activity"/>
    <property type="evidence" value="ECO:0007669"/>
    <property type="project" value="TreeGrafter"/>
</dbReference>
<dbReference type="InterPro" id="IPR050223">
    <property type="entry name" value="D-isomer_2-hydroxyacid_DH"/>
</dbReference>
<proteinExistence type="inferred from homology"/>
<sequence>MTKKPCIIVTAPVPQDLRQLLDAAFDTVDVPAGQSPLEALPQSQWAAIDGMVCTVKTRVDGALLDALPALKVVSNFAVGFDNVDMDAANARKVLVCNTPGVLDGAVADLTIGLMLCVARNLVAGDAFVRSGAWTKGPFPLATDIRGKTLGLLGMGRIGRVVARTARAFDMDVIYHNRKPDAQAESEGLARYVERDALFAQADVVSVHIPLTAETRHSVGAREFGLMKKTAILLNTARGAVVDEAALIDALKNGTIAGAGLDVMTQEPLPVSSPLIGMPNVVLQAHIGSATVETRRAMIDLAVHNLLDALGGKQPKAMVNGQAWPLARQAGANA</sequence>
<evidence type="ECO:0000256" key="1">
    <source>
        <dbReference type="ARBA" id="ARBA00005854"/>
    </source>
</evidence>
<comment type="similarity">
    <text evidence="1 4">Belongs to the D-isomer specific 2-hydroxyacid dehydrogenase family.</text>
</comment>
<evidence type="ECO:0000256" key="2">
    <source>
        <dbReference type="ARBA" id="ARBA00023002"/>
    </source>
</evidence>
<dbReference type="RefSeq" id="WP_086071745.1">
    <property type="nucleotide sequence ID" value="NZ_CP021109.1"/>
</dbReference>
<keyword evidence="3" id="KW-0520">NAD</keyword>
<feature type="domain" description="D-isomer specific 2-hydroxyacid dehydrogenase NAD-binding" evidence="6">
    <location>
        <begin position="111"/>
        <end position="287"/>
    </location>
</feature>
<dbReference type="Pfam" id="PF00389">
    <property type="entry name" value="2-Hacid_dh"/>
    <property type="match status" value="1"/>
</dbReference>
<feature type="domain" description="D-isomer specific 2-hydroxyacid dehydrogenase catalytic" evidence="5">
    <location>
        <begin position="7"/>
        <end position="319"/>
    </location>
</feature>
<keyword evidence="8" id="KW-1185">Reference proteome</keyword>
<evidence type="ECO:0000313" key="7">
    <source>
        <dbReference type="EMBL" id="ARP85692.1"/>
    </source>
</evidence>
<reference evidence="7 8" key="1">
    <citation type="submission" date="2017-05" db="EMBL/GenBank/DDBJ databases">
        <title>Complete and WGS of Bordetella genogroups.</title>
        <authorList>
            <person name="Spilker T."/>
            <person name="LiPuma J."/>
        </authorList>
    </citation>
    <scope>NUCLEOTIDE SEQUENCE [LARGE SCALE GENOMIC DNA]</scope>
    <source>
        <strain evidence="7 8">AU17164</strain>
    </source>
</reference>
<dbReference type="GO" id="GO:0051287">
    <property type="term" value="F:NAD binding"/>
    <property type="evidence" value="ECO:0007669"/>
    <property type="project" value="InterPro"/>
</dbReference>
<dbReference type="GO" id="GO:0005829">
    <property type="term" value="C:cytosol"/>
    <property type="evidence" value="ECO:0007669"/>
    <property type="project" value="TreeGrafter"/>
</dbReference>
<gene>
    <name evidence="7" type="ORF">CAL13_05315</name>
</gene>
<keyword evidence="2 4" id="KW-0560">Oxidoreductase</keyword>
<protein>
    <submittedName>
        <fullName evidence="7">D-glycerate dehydrogenase</fullName>
    </submittedName>
</protein>
<dbReference type="PROSITE" id="PS00671">
    <property type="entry name" value="D_2_HYDROXYACID_DH_3"/>
    <property type="match status" value="1"/>
</dbReference>
<name>A0A1W6YX44_9BORD</name>
<dbReference type="AlphaFoldDB" id="A0A1W6YX44"/>
<evidence type="ECO:0000259" key="6">
    <source>
        <dbReference type="Pfam" id="PF02826"/>
    </source>
</evidence>